<evidence type="ECO:0000256" key="8">
    <source>
        <dbReference type="ARBA" id="ARBA00023237"/>
    </source>
</evidence>
<dbReference type="PANTHER" id="PTHR40980:SF3">
    <property type="entry name" value="TONB-DEPENDENT RECEPTOR-LIKE BETA-BARREL DOMAIN-CONTAINING PROTEIN"/>
    <property type="match status" value="1"/>
</dbReference>
<organism evidence="15 16">
    <name type="scientific">Cellvibrio mixtus</name>
    <dbReference type="NCBI Taxonomy" id="39650"/>
    <lineage>
        <taxon>Bacteria</taxon>
        <taxon>Pseudomonadati</taxon>
        <taxon>Pseudomonadota</taxon>
        <taxon>Gammaproteobacteria</taxon>
        <taxon>Cellvibrionales</taxon>
        <taxon>Cellvibrionaceae</taxon>
        <taxon>Cellvibrio</taxon>
    </lineage>
</organism>
<dbReference type="Pfam" id="PF00593">
    <property type="entry name" value="TonB_dep_Rec_b-barrel"/>
    <property type="match status" value="1"/>
</dbReference>
<dbReference type="InterPro" id="IPR000531">
    <property type="entry name" value="Beta-barrel_TonB"/>
</dbReference>
<evidence type="ECO:0000256" key="2">
    <source>
        <dbReference type="ARBA" id="ARBA00022448"/>
    </source>
</evidence>
<dbReference type="PROSITE" id="PS01156">
    <property type="entry name" value="TONB_DEPENDENT_REC_2"/>
    <property type="match status" value="1"/>
</dbReference>
<evidence type="ECO:0000256" key="6">
    <source>
        <dbReference type="ARBA" id="ARBA00023077"/>
    </source>
</evidence>
<evidence type="ECO:0000256" key="7">
    <source>
        <dbReference type="ARBA" id="ARBA00023136"/>
    </source>
</evidence>
<dbReference type="AlphaFoldDB" id="A0A266Q3W2"/>
<gene>
    <name evidence="15" type="ORF">CBP51_15335</name>
</gene>
<evidence type="ECO:0000256" key="11">
    <source>
        <dbReference type="RuleBase" id="RU003357"/>
    </source>
</evidence>
<dbReference type="InterPro" id="IPR036942">
    <property type="entry name" value="Beta-barrel_TonB_sf"/>
</dbReference>
<dbReference type="Gene3D" id="2.40.170.20">
    <property type="entry name" value="TonB-dependent receptor, beta-barrel domain"/>
    <property type="match status" value="1"/>
</dbReference>
<keyword evidence="7 9" id="KW-0472">Membrane</keyword>
<evidence type="ECO:0000313" key="16">
    <source>
        <dbReference type="Proteomes" id="UP000216101"/>
    </source>
</evidence>
<dbReference type="EMBL" id="NHNI01000002">
    <property type="protein sequence ID" value="OZY84564.1"/>
    <property type="molecule type" value="Genomic_DNA"/>
</dbReference>
<evidence type="ECO:0000256" key="12">
    <source>
        <dbReference type="SAM" id="SignalP"/>
    </source>
</evidence>
<keyword evidence="3 9" id="KW-1134">Transmembrane beta strand</keyword>
<feature type="chain" id="PRO_5012402118" evidence="12">
    <location>
        <begin position="31"/>
        <end position="972"/>
    </location>
</feature>
<keyword evidence="16" id="KW-1185">Reference proteome</keyword>
<evidence type="ECO:0000259" key="14">
    <source>
        <dbReference type="Pfam" id="PF07715"/>
    </source>
</evidence>
<name>A0A266Q3W2_9GAMM</name>
<dbReference type="InterPro" id="IPR010104">
    <property type="entry name" value="TonB_rcpt_bac"/>
</dbReference>
<evidence type="ECO:0000256" key="4">
    <source>
        <dbReference type="ARBA" id="ARBA00022692"/>
    </source>
</evidence>
<dbReference type="CDD" id="cd01347">
    <property type="entry name" value="ligand_gated_channel"/>
    <property type="match status" value="1"/>
</dbReference>
<keyword evidence="15" id="KW-0675">Receptor</keyword>
<keyword evidence="2 9" id="KW-0813">Transport</keyword>
<reference evidence="16" key="1">
    <citation type="submission" date="2017-05" db="EMBL/GenBank/DDBJ databases">
        <authorList>
            <person name="Barney B.M."/>
        </authorList>
    </citation>
    <scope>NUCLEOTIDE SEQUENCE [LARGE SCALE GENOMIC DNA]</scope>
    <source>
        <strain evidence="16">PSBB022</strain>
    </source>
</reference>
<feature type="domain" description="TonB-dependent receptor-like beta-barrel" evidence="13">
    <location>
        <begin position="478"/>
        <end position="938"/>
    </location>
</feature>
<comment type="caution">
    <text evidence="15">The sequence shown here is derived from an EMBL/GenBank/DDBJ whole genome shotgun (WGS) entry which is preliminary data.</text>
</comment>
<evidence type="ECO:0000256" key="1">
    <source>
        <dbReference type="ARBA" id="ARBA00004571"/>
    </source>
</evidence>
<evidence type="ECO:0000259" key="13">
    <source>
        <dbReference type="Pfam" id="PF00593"/>
    </source>
</evidence>
<feature type="domain" description="TonB-dependent receptor plug" evidence="14">
    <location>
        <begin position="57"/>
        <end position="171"/>
    </location>
</feature>
<dbReference type="Gene3D" id="2.170.130.10">
    <property type="entry name" value="TonB-dependent receptor, plug domain"/>
    <property type="match status" value="1"/>
</dbReference>
<dbReference type="SUPFAM" id="SSF56935">
    <property type="entry name" value="Porins"/>
    <property type="match status" value="1"/>
</dbReference>
<sequence length="972" mass="105174">MENQMKHTSFAINPLAAAVITLSLATAVQAQGNGDDQLEEVTVTGFRASLNTALMQKRESAAAVDSIVSEDIGKFPDSNLAESMQRIPGVALSRGDGGEGKNISVRGLGAEFTRVRINGMEGTSQTGSSDIYGAGNAGRSFDFNVFPSEIFSELTVRKTPSADIEEGSLGATVDLKAPKPLSFSDELTMTGTLRGVYNEVSESTDPRMSGLIAKKFADDTFGVLVSFAHSERNIREVGYSAVNILPGYVNGGFCSPVGYTGTQVPATNAAKGADALNCSTGNPRTGSIEAYELMLTTTGVSGNFGGGVFMPRIPRYLNSEQDAERTGGSITLEWEPNENTNISLDNLHSKYDVVRRDNYIDALSFARNANNNGQPMVSVKELEIDDKGSLVYGLFDGVDLRSESLVDRFTSTFRQTNLNVTHNFSDDFEMNILLGNSMSEFDNPERLTVNLDAIDTDNYVMDFRNGGNIPLLQYGVDVNDPSIFQYGAGLADGTVLGNWNSRNLKRTTENTTAEANFSWQINDTYKFKFGAQSRESDYKVRSRIVAPAYTATRNLPTGVSVSDFTNSVNGVNDVLGSGTLGNYVGVDHEKWKTAVGYADFEWCGAECGAQSPEVNEKINSAFVMTEFNFDTLSMPVRGDLGVRYVETDQHSVGFVLGAAPAGSIYPTIANPRTVDRKYDDLLPSTNVVVEITPSLLARLSFAEVMSRPDLGLLIPSASVGATTRTASVGNANLDPIRAKTYDAGLEWYFDEGALASIAYFEKDISTYIQSISSLEPYSTLGLPNSLLDGSAASPTDDFTINRSTNTPGGPLKGYELNLQLPLTFLPGFWQDFGVLANYTYVTSEIDYVLQSANGVPTLTTTNDLIGLSKNSASGTIYYENDFFSFRTTGSYRSGYLRAIPSGGNDSDVLGNKETFFVDASASYNLTDNVKLIVEAQNLTDERNTLYIDSIRQDTLFETAIGRTFTVGVSAKF</sequence>
<evidence type="ECO:0000256" key="5">
    <source>
        <dbReference type="ARBA" id="ARBA00022729"/>
    </source>
</evidence>
<dbReference type="InterPro" id="IPR037066">
    <property type="entry name" value="Plug_dom_sf"/>
</dbReference>
<keyword evidence="6 11" id="KW-0798">TonB box</keyword>
<dbReference type="Pfam" id="PF07715">
    <property type="entry name" value="Plug"/>
    <property type="match status" value="1"/>
</dbReference>
<dbReference type="InterPro" id="IPR012910">
    <property type="entry name" value="Plug_dom"/>
</dbReference>
<keyword evidence="4 9" id="KW-0812">Transmembrane</keyword>
<accession>A0A266Q3W2</accession>
<feature type="short sequence motif" description="TonB C-terminal box" evidence="10">
    <location>
        <begin position="955"/>
        <end position="972"/>
    </location>
</feature>
<evidence type="ECO:0000256" key="10">
    <source>
        <dbReference type="PROSITE-ProRule" id="PRU10144"/>
    </source>
</evidence>
<dbReference type="Proteomes" id="UP000216101">
    <property type="component" value="Unassembled WGS sequence"/>
</dbReference>
<dbReference type="PROSITE" id="PS52016">
    <property type="entry name" value="TONB_DEPENDENT_REC_3"/>
    <property type="match status" value="1"/>
</dbReference>
<dbReference type="InterPro" id="IPR010917">
    <property type="entry name" value="TonB_rcpt_CS"/>
</dbReference>
<evidence type="ECO:0000256" key="3">
    <source>
        <dbReference type="ARBA" id="ARBA00022452"/>
    </source>
</evidence>
<dbReference type="InterPro" id="IPR039426">
    <property type="entry name" value="TonB-dep_rcpt-like"/>
</dbReference>
<dbReference type="GO" id="GO:0009279">
    <property type="term" value="C:cell outer membrane"/>
    <property type="evidence" value="ECO:0007669"/>
    <property type="project" value="UniProtKB-SubCell"/>
</dbReference>
<keyword evidence="5 12" id="KW-0732">Signal</keyword>
<evidence type="ECO:0000313" key="15">
    <source>
        <dbReference type="EMBL" id="OZY84564.1"/>
    </source>
</evidence>
<evidence type="ECO:0000256" key="9">
    <source>
        <dbReference type="PROSITE-ProRule" id="PRU01360"/>
    </source>
</evidence>
<comment type="similarity">
    <text evidence="9 11">Belongs to the TonB-dependent receptor family.</text>
</comment>
<protein>
    <submittedName>
        <fullName evidence="15">TonB-dependent receptor</fullName>
    </submittedName>
</protein>
<keyword evidence="8 9" id="KW-0998">Cell outer membrane</keyword>
<comment type="subcellular location">
    <subcellularLocation>
        <location evidence="1 9">Cell outer membrane</location>
        <topology evidence="1 9">Multi-pass membrane protein</topology>
    </subcellularLocation>
</comment>
<proteinExistence type="inferred from homology"/>
<dbReference type="NCBIfam" id="TIGR01782">
    <property type="entry name" value="TonB-Xanth-Caul"/>
    <property type="match status" value="1"/>
</dbReference>
<feature type="signal peptide" evidence="12">
    <location>
        <begin position="1"/>
        <end position="30"/>
    </location>
</feature>
<dbReference type="PANTHER" id="PTHR40980">
    <property type="entry name" value="PLUG DOMAIN-CONTAINING PROTEIN"/>
    <property type="match status" value="1"/>
</dbReference>